<dbReference type="InterPro" id="IPR003439">
    <property type="entry name" value="ABC_transporter-like_ATP-bd"/>
</dbReference>
<evidence type="ECO:0000259" key="15">
    <source>
        <dbReference type="PROSITE" id="PS50893"/>
    </source>
</evidence>
<dbReference type="RefSeq" id="XP_040741862.1">
    <property type="nucleotide sequence ID" value="XM_040888189.1"/>
</dbReference>
<feature type="transmembrane region" description="Helical" evidence="14">
    <location>
        <begin position="156"/>
        <end position="176"/>
    </location>
</feature>
<feature type="domain" description="ABC transporter" evidence="15">
    <location>
        <begin position="447"/>
        <end position="683"/>
    </location>
</feature>
<evidence type="ECO:0000256" key="1">
    <source>
        <dbReference type="ARBA" id="ARBA00004448"/>
    </source>
</evidence>
<keyword evidence="4 14" id="KW-0812">Transmembrane</keyword>
<dbReference type="SUPFAM" id="SSF52540">
    <property type="entry name" value="P-loop containing nucleoside triphosphate hydrolases"/>
    <property type="match status" value="1"/>
</dbReference>
<feature type="transmembrane region" description="Helical" evidence="14">
    <location>
        <begin position="270"/>
        <end position="289"/>
    </location>
</feature>
<dbReference type="GO" id="GO:0140359">
    <property type="term" value="F:ABC-type transporter activity"/>
    <property type="evidence" value="ECO:0007669"/>
    <property type="project" value="InterPro"/>
</dbReference>
<dbReference type="PROSITE" id="PS00211">
    <property type="entry name" value="ABC_TRANSPORTER_1"/>
    <property type="match status" value="1"/>
</dbReference>
<dbReference type="Pfam" id="PF00664">
    <property type="entry name" value="ABC_membrane"/>
    <property type="match status" value="1"/>
</dbReference>
<dbReference type="PANTHER" id="PTHR24221:SF402">
    <property type="entry name" value="IRON-SULFUR CLUSTERS TRANSPORTER ABCB7, MITOCHONDRIAL"/>
    <property type="match status" value="1"/>
</dbReference>
<dbReference type="Gene3D" id="1.20.1560.10">
    <property type="entry name" value="ABC transporter type 1, transmembrane domain"/>
    <property type="match status" value="1"/>
</dbReference>
<feature type="compositionally biased region" description="Polar residues" evidence="13">
    <location>
        <begin position="68"/>
        <end position="80"/>
    </location>
</feature>
<dbReference type="InterPro" id="IPR003593">
    <property type="entry name" value="AAA+_ATPase"/>
</dbReference>
<comment type="subunit">
    <text evidence="2">Homodimer.</text>
</comment>
<evidence type="ECO:0000256" key="6">
    <source>
        <dbReference type="ARBA" id="ARBA00022840"/>
    </source>
</evidence>
<feature type="domain" description="ABC transmembrane type-1" evidence="16">
    <location>
        <begin position="124"/>
        <end position="413"/>
    </location>
</feature>
<dbReference type="Pfam" id="PF00005">
    <property type="entry name" value="ABC_tran"/>
    <property type="match status" value="1"/>
</dbReference>
<dbReference type="PANTHER" id="PTHR24221">
    <property type="entry name" value="ATP-BINDING CASSETTE SUB-FAMILY B"/>
    <property type="match status" value="1"/>
</dbReference>
<dbReference type="PROSITE" id="PS50893">
    <property type="entry name" value="ABC_TRANSPORTER_2"/>
    <property type="match status" value="1"/>
</dbReference>
<name>A0A1Y1W453_9FUNG</name>
<dbReference type="OrthoDB" id="6500128at2759"/>
<keyword evidence="18" id="KW-1185">Reference proteome</keyword>
<dbReference type="Gene3D" id="3.40.50.300">
    <property type="entry name" value="P-loop containing nucleotide triphosphate hydrolases"/>
    <property type="match status" value="1"/>
</dbReference>
<dbReference type="GO" id="GO:0005524">
    <property type="term" value="F:ATP binding"/>
    <property type="evidence" value="ECO:0007669"/>
    <property type="project" value="UniProtKB-KW"/>
</dbReference>
<evidence type="ECO:0000256" key="14">
    <source>
        <dbReference type="SAM" id="Phobius"/>
    </source>
</evidence>
<evidence type="ECO:0000256" key="2">
    <source>
        <dbReference type="ARBA" id="ARBA00011738"/>
    </source>
</evidence>
<dbReference type="PROSITE" id="PS50929">
    <property type="entry name" value="ABC_TM1F"/>
    <property type="match status" value="1"/>
</dbReference>
<dbReference type="CDD" id="cd18582">
    <property type="entry name" value="ABC_6TM_ATM1_ABCB7"/>
    <property type="match status" value="1"/>
</dbReference>
<evidence type="ECO:0000256" key="11">
    <source>
        <dbReference type="ARBA" id="ARBA00039906"/>
    </source>
</evidence>
<organism evidence="17 18">
    <name type="scientific">Linderina pennispora</name>
    <dbReference type="NCBI Taxonomy" id="61395"/>
    <lineage>
        <taxon>Eukaryota</taxon>
        <taxon>Fungi</taxon>
        <taxon>Fungi incertae sedis</taxon>
        <taxon>Zoopagomycota</taxon>
        <taxon>Kickxellomycotina</taxon>
        <taxon>Kickxellomycetes</taxon>
        <taxon>Kickxellales</taxon>
        <taxon>Kickxellaceae</taxon>
        <taxon>Linderina</taxon>
    </lineage>
</organism>
<evidence type="ECO:0000313" key="17">
    <source>
        <dbReference type="EMBL" id="ORX68016.1"/>
    </source>
</evidence>
<keyword evidence="17" id="KW-0378">Hydrolase</keyword>
<dbReference type="GO" id="GO:0006879">
    <property type="term" value="P:intracellular iron ion homeostasis"/>
    <property type="evidence" value="ECO:0007669"/>
    <property type="project" value="TreeGrafter"/>
</dbReference>
<evidence type="ECO:0000256" key="9">
    <source>
        <dbReference type="ARBA" id="ARBA00023136"/>
    </source>
</evidence>
<keyword evidence="8 14" id="KW-1133">Transmembrane helix</keyword>
<evidence type="ECO:0000256" key="3">
    <source>
        <dbReference type="ARBA" id="ARBA00022448"/>
    </source>
</evidence>
<comment type="caution">
    <text evidence="17">The sequence shown here is derived from an EMBL/GenBank/DDBJ whole genome shotgun (WGS) entry which is preliminary data.</text>
</comment>
<evidence type="ECO:0000256" key="13">
    <source>
        <dbReference type="SAM" id="MobiDB-lite"/>
    </source>
</evidence>
<evidence type="ECO:0000256" key="10">
    <source>
        <dbReference type="ARBA" id="ARBA00024363"/>
    </source>
</evidence>
<dbReference type="STRING" id="61395.A0A1Y1W453"/>
<dbReference type="InterPro" id="IPR017871">
    <property type="entry name" value="ABC_transporter-like_CS"/>
</dbReference>
<dbReference type="InterPro" id="IPR011527">
    <property type="entry name" value="ABC1_TM_dom"/>
</dbReference>
<dbReference type="SUPFAM" id="SSF90123">
    <property type="entry name" value="ABC transporter transmembrane region"/>
    <property type="match status" value="1"/>
</dbReference>
<feature type="region of interest" description="Disordered" evidence="13">
    <location>
        <begin position="55"/>
        <end position="93"/>
    </location>
</feature>
<evidence type="ECO:0000256" key="5">
    <source>
        <dbReference type="ARBA" id="ARBA00022741"/>
    </source>
</evidence>
<comment type="similarity">
    <text evidence="10">Belongs to the ABC transporter superfamily. ABCB family. Heavy Metal importer (TC 3.A.1.210) subfamily.</text>
</comment>
<keyword evidence="5" id="KW-0547">Nucleotide-binding</keyword>
<dbReference type="InterPro" id="IPR039421">
    <property type="entry name" value="Type_1_exporter"/>
</dbReference>
<evidence type="ECO:0000256" key="8">
    <source>
        <dbReference type="ARBA" id="ARBA00022989"/>
    </source>
</evidence>
<evidence type="ECO:0000313" key="18">
    <source>
        <dbReference type="Proteomes" id="UP000193922"/>
    </source>
</evidence>
<protein>
    <recommendedName>
        <fullName evidence="11">Iron-sulfur clusters transporter ATM1, mitochondrial</fullName>
    </recommendedName>
    <alternativeName>
        <fullName evidence="12">Iron-sulfur clusters transporter atm1, mitochondrial</fullName>
    </alternativeName>
</protein>
<gene>
    <name evidence="17" type="ORF">DL89DRAFT_269163</name>
</gene>
<keyword evidence="9 14" id="KW-0472">Membrane</keyword>
<dbReference type="InterPro" id="IPR036640">
    <property type="entry name" value="ABC1_TM_sf"/>
</dbReference>
<dbReference type="GO" id="GO:0016887">
    <property type="term" value="F:ATP hydrolysis activity"/>
    <property type="evidence" value="ECO:0007669"/>
    <property type="project" value="InterPro"/>
</dbReference>
<dbReference type="GO" id="GO:0140466">
    <property type="term" value="P:iron-sulfur cluster export from the mitochondrion"/>
    <property type="evidence" value="ECO:0007669"/>
    <property type="project" value="UniProtKB-ARBA"/>
</dbReference>
<evidence type="ECO:0000256" key="4">
    <source>
        <dbReference type="ARBA" id="ARBA00022692"/>
    </source>
</evidence>
<dbReference type="FunFam" id="1.20.1560.10:FF:000004">
    <property type="entry name" value="ATP-binding cassette sub-family B member 7"/>
    <property type="match status" value="1"/>
</dbReference>
<dbReference type="GO" id="GO:0005743">
    <property type="term" value="C:mitochondrial inner membrane"/>
    <property type="evidence" value="ECO:0007669"/>
    <property type="project" value="UniProtKB-SubCell"/>
</dbReference>
<reference evidence="17 18" key="1">
    <citation type="submission" date="2016-07" db="EMBL/GenBank/DDBJ databases">
        <title>Pervasive Adenine N6-methylation of Active Genes in Fungi.</title>
        <authorList>
            <consortium name="DOE Joint Genome Institute"/>
            <person name="Mondo S.J."/>
            <person name="Dannebaum R.O."/>
            <person name="Kuo R.C."/>
            <person name="Labutti K."/>
            <person name="Haridas S."/>
            <person name="Kuo A."/>
            <person name="Salamov A."/>
            <person name="Ahrendt S.R."/>
            <person name="Lipzen A."/>
            <person name="Sullivan W."/>
            <person name="Andreopoulos W.B."/>
            <person name="Clum A."/>
            <person name="Lindquist E."/>
            <person name="Daum C."/>
            <person name="Ramamoorthy G.K."/>
            <person name="Gryganskyi A."/>
            <person name="Culley D."/>
            <person name="Magnuson J.K."/>
            <person name="James T.Y."/>
            <person name="O'Malley M.A."/>
            <person name="Stajich J.E."/>
            <person name="Spatafora J.W."/>
            <person name="Visel A."/>
            <person name="Grigoriev I.V."/>
        </authorList>
    </citation>
    <scope>NUCLEOTIDE SEQUENCE [LARGE SCALE GENOMIC DNA]</scope>
    <source>
        <strain evidence="17 18">ATCC 12442</strain>
    </source>
</reference>
<dbReference type="GeneID" id="63804837"/>
<keyword evidence="6" id="KW-0067">ATP-binding</keyword>
<accession>A0A1Y1W453</accession>
<keyword evidence="3" id="KW-0813">Transport</keyword>
<feature type="transmembrane region" description="Helical" evidence="14">
    <location>
        <begin position="237"/>
        <end position="264"/>
    </location>
</feature>
<keyword evidence="7" id="KW-1278">Translocase</keyword>
<dbReference type="EMBL" id="MCFD01000011">
    <property type="protein sequence ID" value="ORX68016.1"/>
    <property type="molecule type" value="Genomic_DNA"/>
</dbReference>
<feature type="transmembrane region" description="Helical" evidence="14">
    <location>
        <begin position="123"/>
        <end position="144"/>
    </location>
</feature>
<dbReference type="Proteomes" id="UP000193922">
    <property type="component" value="Unassembled WGS sequence"/>
</dbReference>
<proteinExistence type="inferred from homology"/>
<dbReference type="FunFam" id="3.40.50.300:FF:000186">
    <property type="entry name" value="ATP-binding cassette sub-family B member 7, mitochondrial"/>
    <property type="match status" value="1"/>
</dbReference>
<comment type="subcellular location">
    <subcellularLocation>
        <location evidence="1">Mitochondrion inner membrane</location>
        <topology evidence="1">Multi-pass membrane protein</topology>
    </subcellularLocation>
</comment>
<dbReference type="SMART" id="SM00382">
    <property type="entry name" value="AAA"/>
    <property type="match status" value="1"/>
</dbReference>
<sequence>MLSSALFKTSMRAASVPFGRLTVSKFAAASHFRQLSTKAAHSKVLQHLKQQSQPYRLYSSAPPKAPTETHTALPSQSPTETKLVPAPAKKRSRGAMSKGGLQIILSMFKYVWPKGDWATKSRVITAIVLMLGSKLLNVQVPMIFKSIVDGLNVDVAMLGGTLSTVATAMLVGYGVARLGAAAFQELRNAIFANVQQSAIRNLALNVYRHLLDLDIRFHLSRETGGLTRAIDRGTKGISFILSSLVVHLFPTLLEIGMVSGILAYKFGPQYAVVTVATMATYIAFTLAITQWRTKFRRQMNVADNQAATVAVDSLINYESVKYFNAEEFQAKKYDKALANYQKAALKTADSLALLNAGQNAIFSTSLAIMMYMAAQGVVGGTMSVGDIVMVNGLVFQLSLPLNFLGSVYREMNQAVIDMDTLFNLEKVRPEITDKPDAKPLQLQGGSIRFSNVSFGYIPDRPILKDVSFEIPPGSRVAFVGPSGCGKSTILRLIFRFYDPDTGKIDIDGQTLDHLQLESLRRAIGVVPQDMPLFNTTIYQNILYGRASASEEEVYDAARRSNIHDTIKSWPAQYETQVGERGLMISGGEKQRIALARAILKRPPILFFDEGTSALDVSTEQSILRNVREILDEQKCTAIFIAHRLRTIMDVDRIFVLKDGHVVEQGTHYELLSKDGTYRHMWNMQESQGYLEEHAGK</sequence>
<dbReference type="InterPro" id="IPR027417">
    <property type="entry name" value="P-loop_NTPase"/>
</dbReference>
<evidence type="ECO:0000256" key="7">
    <source>
        <dbReference type="ARBA" id="ARBA00022967"/>
    </source>
</evidence>
<evidence type="ECO:0000259" key="16">
    <source>
        <dbReference type="PROSITE" id="PS50929"/>
    </source>
</evidence>
<dbReference type="AlphaFoldDB" id="A0A1Y1W453"/>
<evidence type="ECO:0000256" key="12">
    <source>
        <dbReference type="ARBA" id="ARBA00040792"/>
    </source>
</evidence>